<proteinExistence type="predicted"/>
<dbReference type="EMBL" id="JANPWB010000003">
    <property type="protein sequence ID" value="KAJ1197430.1"/>
    <property type="molecule type" value="Genomic_DNA"/>
</dbReference>
<feature type="compositionally biased region" description="Low complexity" evidence="1">
    <location>
        <begin position="189"/>
        <end position="202"/>
    </location>
</feature>
<name>A0AAV7VAZ1_PLEWA</name>
<feature type="compositionally biased region" description="Basic and acidic residues" evidence="1">
    <location>
        <begin position="94"/>
        <end position="104"/>
    </location>
</feature>
<keyword evidence="3" id="KW-1185">Reference proteome</keyword>
<organism evidence="2 3">
    <name type="scientific">Pleurodeles waltl</name>
    <name type="common">Iberian ribbed newt</name>
    <dbReference type="NCBI Taxonomy" id="8319"/>
    <lineage>
        <taxon>Eukaryota</taxon>
        <taxon>Metazoa</taxon>
        <taxon>Chordata</taxon>
        <taxon>Craniata</taxon>
        <taxon>Vertebrata</taxon>
        <taxon>Euteleostomi</taxon>
        <taxon>Amphibia</taxon>
        <taxon>Batrachia</taxon>
        <taxon>Caudata</taxon>
        <taxon>Salamandroidea</taxon>
        <taxon>Salamandridae</taxon>
        <taxon>Pleurodelinae</taxon>
        <taxon>Pleurodeles</taxon>
    </lineage>
</organism>
<dbReference type="AlphaFoldDB" id="A0AAV7VAZ1"/>
<feature type="region of interest" description="Disordered" evidence="1">
    <location>
        <begin position="186"/>
        <end position="215"/>
    </location>
</feature>
<dbReference type="Proteomes" id="UP001066276">
    <property type="component" value="Chromosome 2_1"/>
</dbReference>
<evidence type="ECO:0000256" key="1">
    <source>
        <dbReference type="SAM" id="MobiDB-lite"/>
    </source>
</evidence>
<comment type="caution">
    <text evidence="2">The sequence shown here is derived from an EMBL/GenBank/DDBJ whole genome shotgun (WGS) entry which is preliminary data.</text>
</comment>
<feature type="compositionally biased region" description="Basic residues" evidence="1">
    <location>
        <begin position="285"/>
        <end position="296"/>
    </location>
</feature>
<protein>
    <submittedName>
        <fullName evidence="2">Uncharacterized protein</fullName>
    </submittedName>
</protein>
<accession>A0AAV7VAZ1</accession>
<gene>
    <name evidence="2" type="ORF">NDU88_001290</name>
</gene>
<evidence type="ECO:0000313" key="2">
    <source>
        <dbReference type="EMBL" id="KAJ1197430.1"/>
    </source>
</evidence>
<reference evidence="2" key="1">
    <citation type="journal article" date="2022" name="bioRxiv">
        <title>Sequencing and chromosome-scale assembly of the giantPleurodeles waltlgenome.</title>
        <authorList>
            <person name="Brown T."/>
            <person name="Elewa A."/>
            <person name="Iarovenko S."/>
            <person name="Subramanian E."/>
            <person name="Araus A.J."/>
            <person name="Petzold A."/>
            <person name="Susuki M."/>
            <person name="Suzuki K.-i.T."/>
            <person name="Hayashi T."/>
            <person name="Toyoda A."/>
            <person name="Oliveira C."/>
            <person name="Osipova E."/>
            <person name="Leigh N.D."/>
            <person name="Simon A."/>
            <person name="Yun M.H."/>
        </authorList>
    </citation>
    <scope>NUCLEOTIDE SEQUENCE</scope>
    <source>
        <strain evidence="2">20211129_DDA</strain>
        <tissue evidence="2">Liver</tissue>
    </source>
</reference>
<feature type="region of interest" description="Disordered" evidence="1">
    <location>
        <begin position="243"/>
        <end position="296"/>
    </location>
</feature>
<feature type="region of interest" description="Disordered" evidence="1">
    <location>
        <begin position="80"/>
        <end position="105"/>
    </location>
</feature>
<evidence type="ECO:0000313" key="3">
    <source>
        <dbReference type="Proteomes" id="UP001066276"/>
    </source>
</evidence>
<sequence>MRSGSLLLLPEGNVWFAFPDANWGKLQMWIQKTVRISFLYYRRLAFGIYYNNTFLLQKAKKVKMPPKGVKNMTLSGQGKPLRVSLSTRQGGTMDTKHGSGEKTGSKIKNASLDRFFERGKDILAGGTYTPSVVVMADQLATIEMAAAEGPPPQEDGGRQSDGLDVAALGKQVTGSQAEQRKSFQGDMIPPQVDVGSQQQPQQELPNSNGDSSHFAGISLLKQGPVMVRDNEIMQGDTFFSLSDHSSWSSNEQLDSEADKASSELDSEVSSLHRGGNHMEVARMPRLGKNRRREASK</sequence>